<gene>
    <name evidence="2" type="ORF">F6X53_30895</name>
</gene>
<reference evidence="2 3" key="1">
    <citation type="submission" date="2019-09" db="EMBL/GenBank/DDBJ databases">
        <title>YIM 48816 draft genome.</title>
        <authorList>
            <person name="Jiang L."/>
        </authorList>
    </citation>
    <scope>NUCLEOTIDE SEQUENCE [LARGE SCALE GENOMIC DNA]</scope>
    <source>
        <strain evidence="2 3">YIM 48816</strain>
    </source>
</reference>
<dbReference type="RefSeq" id="WP_151005586.1">
    <property type="nucleotide sequence ID" value="NZ_BPQY01000132.1"/>
</dbReference>
<proteinExistence type="predicted"/>
<dbReference type="Proteomes" id="UP000474159">
    <property type="component" value="Unassembled WGS sequence"/>
</dbReference>
<organism evidence="2 3">
    <name type="scientific">Methylobacterium soli</name>
    <dbReference type="NCBI Taxonomy" id="553447"/>
    <lineage>
        <taxon>Bacteria</taxon>
        <taxon>Pseudomonadati</taxon>
        <taxon>Pseudomonadota</taxon>
        <taxon>Alphaproteobacteria</taxon>
        <taxon>Hyphomicrobiales</taxon>
        <taxon>Methylobacteriaceae</taxon>
        <taxon>Methylobacterium</taxon>
    </lineage>
</organism>
<evidence type="ECO:0000313" key="2">
    <source>
        <dbReference type="EMBL" id="KAB1069549.1"/>
    </source>
</evidence>
<evidence type="ECO:0000256" key="1">
    <source>
        <dbReference type="SAM" id="MobiDB-lite"/>
    </source>
</evidence>
<protein>
    <submittedName>
        <fullName evidence="2">Uncharacterized protein</fullName>
    </submittedName>
</protein>
<feature type="region of interest" description="Disordered" evidence="1">
    <location>
        <begin position="1"/>
        <end position="35"/>
    </location>
</feature>
<sequence length="63" mass="7004">MADDHSKEWKRADAEFAKTQNPLRPEAAKGTVVSPLDEKNARLKAARLARDATDDKIVRKGQS</sequence>
<keyword evidence="3" id="KW-1185">Reference proteome</keyword>
<name>A0A6L3SNM4_9HYPH</name>
<dbReference type="EMBL" id="VZZK01000074">
    <property type="protein sequence ID" value="KAB1069549.1"/>
    <property type="molecule type" value="Genomic_DNA"/>
</dbReference>
<feature type="compositionally biased region" description="Basic and acidic residues" evidence="1">
    <location>
        <begin position="1"/>
        <end position="16"/>
    </location>
</feature>
<evidence type="ECO:0000313" key="3">
    <source>
        <dbReference type="Proteomes" id="UP000474159"/>
    </source>
</evidence>
<comment type="caution">
    <text evidence="2">The sequence shown here is derived from an EMBL/GenBank/DDBJ whole genome shotgun (WGS) entry which is preliminary data.</text>
</comment>
<dbReference type="AlphaFoldDB" id="A0A6L3SNM4"/>
<accession>A0A6L3SNM4</accession>